<dbReference type="PATRIC" id="fig|999434.4.peg.232"/>
<dbReference type="AlphaFoldDB" id="A0A0F6MS33"/>
<accession>A0A0F6MS33</accession>
<gene>
    <name evidence="1" type="ORF">HMPREF9723_00222</name>
</gene>
<evidence type="ECO:0000313" key="1">
    <source>
        <dbReference type="EMBL" id="EMB24534.1"/>
    </source>
</evidence>
<sequence>MAIMSVRINKEEENIVKYLSSYFCEEKSSIVKRALTELYEDIIDRKIIDKFENEKHTFITADDILKEFA</sequence>
<dbReference type="InterPro" id="IPR046257">
    <property type="entry name" value="DUF6290"/>
</dbReference>
<dbReference type="EMBL" id="AGDY01000002">
    <property type="protein sequence ID" value="EMB24534.1"/>
    <property type="molecule type" value="Genomic_DNA"/>
</dbReference>
<proteinExistence type="predicted"/>
<dbReference type="Pfam" id="PF19807">
    <property type="entry name" value="DUF6290"/>
    <property type="match status" value="1"/>
</dbReference>
<comment type="caution">
    <text evidence="1">The sequence shown here is derived from an EMBL/GenBank/DDBJ whole genome shotgun (WGS) entry which is preliminary data.</text>
</comment>
<dbReference type="Proteomes" id="UP000011701">
    <property type="component" value="Chromosome"/>
</dbReference>
<organism evidence="1">
    <name type="scientific">Treponema denticola OTK</name>
    <dbReference type="NCBI Taxonomy" id="999434"/>
    <lineage>
        <taxon>Bacteria</taxon>
        <taxon>Pseudomonadati</taxon>
        <taxon>Spirochaetota</taxon>
        <taxon>Spirochaetia</taxon>
        <taxon>Spirochaetales</taxon>
        <taxon>Treponemataceae</taxon>
        <taxon>Treponema</taxon>
    </lineage>
</organism>
<dbReference type="RefSeq" id="WP_002690297.1">
    <property type="nucleotide sequence ID" value="NZ_CM001797.1"/>
</dbReference>
<protein>
    <submittedName>
        <fullName evidence="1">Uncharacterized protein</fullName>
    </submittedName>
</protein>
<reference evidence="1" key="1">
    <citation type="submission" date="2012-01" db="EMBL/GenBank/DDBJ databases">
        <title>The Genome Sequence of Treponema denticola OTK.</title>
        <authorList>
            <consortium name="The Broad Institute Genome Sequencing Platform"/>
            <person name="Earl A."/>
            <person name="Ward D."/>
            <person name="Feldgarden M."/>
            <person name="Gevers D."/>
            <person name="Blanton J.M."/>
            <person name="Fenno C.J."/>
            <person name="Baranova O.V."/>
            <person name="Mathney J."/>
            <person name="Dewhirst F.E."/>
            <person name="Izard J."/>
            <person name="Young S.K."/>
            <person name="Zeng Q."/>
            <person name="Gargeya S."/>
            <person name="Fitzgerald M."/>
            <person name="Haas B."/>
            <person name="Abouelleil A."/>
            <person name="Alvarado L."/>
            <person name="Arachchi H.M."/>
            <person name="Berlin A."/>
            <person name="Chapman S.B."/>
            <person name="Gearin G."/>
            <person name="Goldberg J."/>
            <person name="Griggs A."/>
            <person name="Gujja S."/>
            <person name="Hansen M."/>
            <person name="Heiman D."/>
            <person name="Howarth C."/>
            <person name="Larimer J."/>
            <person name="Lui A."/>
            <person name="MacDonald P.J.P."/>
            <person name="McCowen C."/>
            <person name="Montmayeur A."/>
            <person name="Murphy C."/>
            <person name="Neiman D."/>
            <person name="Pearson M."/>
            <person name="Priest M."/>
            <person name="Roberts A."/>
            <person name="Saif S."/>
            <person name="Shea T."/>
            <person name="Sisk P."/>
            <person name="Stolte C."/>
            <person name="Sykes S."/>
            <person name="Wortman J."/>
            <person name="Nusbaum C."/>
            <person name="Birren B."/>
        </authorList>
    </citation>
    <scope>NUCLEOTIDE SEQUENCE [LARGE SCALE GENOMIC DNA]</scope>
    <source>
        <strain evidence="1">OTK</strain>
    </source>
</reference>
<name>A0A0F6MS33_TREDN</name>
<dbReference type="HOGENOM" id="CLU_202667_0_0_12"/>